<dbReference type="PANTHER" id="PTHR46623">
    <property type="entry name" value="CARBOXYMETHYLENEBUTENOLIDASE-RELATED"/>
    <property type="match status" value="1"/>
</dbReference>
<gene>
    <name evidence="3" type="ORF">HaLaN_22740</name>
</gene>
<name>A0A699ZUH8_HAELA</name>
<feature type="domain" description="Dienelactone hydrolase" evidence="2">
    <location>
        <begin position="44"/>
        <end position="198"/>
    </location>
</feature>
<dbReference type="GO" id="GO:0016787">
    <property type="term" value="F:hydrolase activity"/>
    <property type="evidence" value="ECO:0007669"/>
    <property type="project" value="InterPro"/>
</dbReference>
<dbReference type="Gene3D" id="3.40.50.1820">
    <property type="entry name" value="alpha/beta hydrolase"/>
    <property type="match status" value="1"/>
</dbReference>
<protein>
    <submittedName>
        <fullName evidence="3">DLH domain-containing protein</fullName>
    </submittedName>
</protein>
<organism evidence="3 4">
    <name type="scientific">Haematococcus lacustris</name>
    <name type="common">Green alga</name>
    <name type="synonym">Haematococcus pluvialis</name>
    <dbReference type="NCBI Taxonomy" id="44745"/>
    <lineage>
        <taxon>Eukaryota</taxon>
        <taxon>Viridiplantae</taxon>
        <taxon>Chlorophyta</taxon>
        <taxon>core chlorophytes</taxon>
        <taxon>Chlorophyceae</taxon>
        <taxon>CS clade</taxon>
        <taxon>Chlamydomonadales</taxon>
        <taxon>Haematococcaceae</taxon>
        <taxon>Haematococcus</taxon>
    </lineage>
</organism>
<dbReference type="Pfam" id="PF01738">
    <property type="entry name" value="DLH"/>
    <property type="match status" value="1"/>
</dbReference>
<dbReference type="SUPFAM" id="SSF53474">
    <property type="entry name" value="alpha/beta-Hydrolases"/>
    <property type="match status" value="1"/>
</dbReference>
<evidence type="ECO:0000313" key="4">
    <source>
        <dbReference type="Proteomes" id="UP000485058"/>
    </source>
</evidence>
<dbReference type="InterPro" id="IPR051049">
    <property type="entry name" value="Dienelactone_hydrolase-like"/>
</dbReference>
<dbReference type="AlphaFoldDB" id="A0A699ZUH8"/>
<proteinExistence type="predicted"/>
<dbReference type="InterPro" id="IPR029058">
    <property type="entry name" value="AB_hydrolase_fold"/>
</dbReference>
<dbReference type="PANTHER" id="PTHR46623:SF6">
    <property type="entry name" value="ALPHA_BETA-HYDROLASES SUPERFAMILY PROTEIN"/>
    <property type="match status" value="1"/>
</dbReference>
<feature type="compositionally biased region" description="Low complexity" evidence="1">
    <location>
        <begin position="357"/>
        <end position="374"/>
    </location>
</feature>
<dbReference type="EMBL" id="BLLF01002655">
    <property type="protein sequence ID" value="GFH24870.1"/>
    <property type="molecule type" value="Genomic_DNA"/>
</dbReference>
<evidence type="ECO:0000313" key="3">
    <source>
        <dbReference type="EMBL" id="GFH24870.1"/>
    </source>
</evidence>
<keyword evidence="4" id="KW-1185">Reference proteome</keyword>
<evidence type="ECO:0000256" key="1">
    <source>
        <dbReference type="SAM" id="MobiDB-lite"/>
    </source>
</evidence>
<dbReference type="InterPro" id="IPR002925">
    <property type="entry name" value="Dienelactn_hydro"/>
</dbReference>
<dbReference type="Proteomes" id="UP000485058">
    <property type="component" value="Unassembled WGS sequence"/>
</dbReference>
<feature type="region of interest" description="Disordered" evidence="1">
    <location>
        <begin position="240"/>
        <end position="274"/>
    </location>
</feature>
<sequence>MQQTLPKSVHFVASTCMKITNPMLGTPDCQTGARPCRAALQIKAKAELLAAQGFRIIIPDLYKGKIGLDLEEARHLYNGLNYSLAVEEIGQAAEYLNQTGAPRVGITGFCMGGALSFAAAQKVPLIVAAAPNYGTPDPQQFQVEKIKIPILATFGGKDMVMGFSDPATAATVAQKIRAAGGNIDLRIFPSAPHGFLNQVVGEAGVAMSVPVSYSQSQSVTMRITATPNLFRVCKRPRPKQFRVNARDRRQGPEAPGGGRERSRGTARPRSLTNPEKCNICGNSLFVVGREWNGGDNDGGNGWHDLTSNCLVVDFFLSMLSLMLLAYHQVKPNLKLRQELTSSCPSLRLSTWGGSRDAPSLPTAPALATSTFTTS</sequence>
<comment type="caution">
    <text evidence="3">The sequence shown here is derived from an EMBL/GenBank/DDBJ whole genome shotgun (WGS) entry which is preliminary data.</text>
</comment>
<accession>A0A699ZUH8</accession>
<evidence type="ECO:0000259" key="2">
    <source>
        <dbReference type="Pfam" id="PF01738"/>
    </source>
</evidence>
<feature type="region of interest" description="Disordered" evidence="1">
    <location>
        <begin position="351"/>
        <end position="374"/>
    </location>
</feature>
<reference evidence="3 4" key="1">
    <citation type="submission" date="2020-02" db="EMBL/GenBank/DDBJ databases">
        <title>Draft genome sequence of Haematococcus lacustris strain NIES-144.</title>
        <authorList>
            <person name="Morimoto D."/>
            <person name="Nakagawa S."/>
            <person name="Yoshida T."/>
            <person name="Sawayama S."/>
        </authorList>
    </citation>
    <scope>NUCLEOTIDE SEQUENCE [LARGE SCALE GENOMIC DNA]</scope>
    <source>
        <strain evidence="3 4">NIES-144</strain>
    </source>
</reference>